<proteinExistence type="predicted"/>
<dbReference type="RefSeq" id="XP_018995723.1">
    <property type="nucleotide sequence ID" value="XM_019137054.1"/>
</dbReference>
<gene>
    <name evidence="2" type="ORF">L202_03248</name>
</gene>
<reference evidence="2 3" key="1">
    <citation type="submission" date="2016-06" db="EMBL/GenBank/DDBJ databases">
        <title>Evolution of pathogenesis and genome organization in the Tremellales.</title>
        <authorList>
            <person name="Cuomo C."/>
            <person name="Litvintseva A."/>
            <person name="Heitman J."/>
            <person name="Chen Y."/>
            <person name="Sun S."/>
            <person name="Springer D."/>
            <person name="Dromer F."/>
            <person name="Young S."/>
            <person name="Zeng Q."/>
            <person name="Chapman S."/>
            <person name="Gujja S."/>
            <person name="Saif S."/>
            <person name="Birren B."/>
        </authorList>
    </citation>
    <scope>NUCLEOTIDE SEQUENCE [LARGE SCALE GENOMIC DNA]</scope>
    <source>
        <strain evidence="2 3">CBS 6039</strain>
    </source>
</reference>
<dbReference type="EMBL" id="AWGJ01000004">
    <property type="protein sequence ID" value="ODN81157.1"/>
    <property type="molecule type" value="Genomic_DNA"/>
</dbReference>
<dbReference type="GeneID" id="30154557"/>
<evidence type="ECO:0000313" key="2">
    <source>
        <dbReference type="EMBL" id="ODN81157.1"/>
    </source>
</evidence>
<dbReference type="SUPFAM" id="SSF54001">
    <property type="entry name" value="Cysteine proteinases"/>
    <property type="match status" value="1"/>
</dbReference>
<dbReference type="InterPro" id="IPR038765">
    <property type="entry name" value="Papain-like_cys_pep_sf"/>
</dbReference>
<sequence>MVSAAPLLPTDFDSATTTSVGPVLWDPVTGPTCDDITQNTLSEEEGETEGWYSNGTGLLARISDVRPSQKQRWLHQRPLHRPNQGRRFPNKLCRRGRDSKVWDPDTLKEEDQDVTLSDAGNGDGNDDSSISVWWPSALQAAVRKHGGSGITDGKFNDDGGFAHKALSYLSGYEAVAEMDDSKWWDMLKSHIDTSPMTVCTNSKTSKLKKRHCYAAMTVVDDKVRLHNPWGDTQNYEMSKIKDDIEYVAHFKNWDAYLG</sequence>
<dbReference type="AlphaFoldDB" id="A0A1E3HY24"/>
<keyword evidence="3" id="KW-1185">Reference proteome</keyword>
<feature type="region of interest" description="Disordered" evidence="1">
    <location>
        <begin position="69"/>
        <end position="130"/>
    </location>
</feature>
<comment type="caution">
    <text evidence="2">The sequence shown here is derived from an EMBL/GenBank/DDBJ whole genome shotgun (WGS) entry which is preliminary data.</text>
</comment>
<protein>
    <recommendedName>
        <fullName evidence="4">Calpain catalytic domain-containing protein</fullName>
    </recommendedName>
</protein>
<dbReference type="Proteomes" id="UP000094065">
    <property type="component" value="Unassembled WGS sequence"/>
</dbReference>
<organism evidence="2 3">
    <name type="scientific">Cryptococcus amylolentus CBS 6039</name>
    <dbReference type="NCBI Taxonomy" id="1295533"/>
    <lineage>
        <taxon>Eukaryota</taxon>
        <taxon>Fungi</taxon>
        <taxon>Dikarya</taxon>
        <taxon>Basidiomycota</taxon>
        <taxon>Agaricomycotina</taxon>
        <taxon>Tremellomycetes</taxon>
        <taxon>Tremellales</taxon>
        <taxon>Cryptococcaceae</taxon>
        <taxon>Cryptococcus</taxon>
    </lineage>
</organism>
<accession>A0A1E3HY24</accession>
<name>A0A1E3HY24_9TREE</name>
<feature type="compositionally biased region" description="Basic residues" evidence="1">
    <location>
        <begin position="72"/>
        <end position="94"/>
    </location>
</feature>
<evidence type="ECO:0008006" key="4">
    <source>
        <dbReference type="Google" id="ProtNLM"/>
    </source>
</evidence>
<feature type="compositionally biased region" description="Basic and acidic residues" evidence="1">
    <location>
        <begin position="95"/>
        <end position="109"/>
    </location>
</feature>
<evidence type="ECO:0000313" key="3">
    <source>
        <dbReference type="Proteomes" id="UP000094065"/>
    </source>
</evidence>
<evidence type="ECO:0000256" key="1">
    <source>
        <dbReference type="SAM" id="MobiDB-lite"/>
    </source>
</evidence>
<dbReference type="OrthoDB" id="2570699at2759"/>